<gene>
    <name evidence="2" type="ORF">AAND1436_LOCUS674</name>
</gene>
<reference evidence="2" key="1">
    <citation type="submission" date="2021-01" db="EMBL/GenBank/DDBJ databases">
        <authorList>
            <person name="Corre E."/>
            <person name="Pelletier E."/>
            <person name="Niang G."/>
            <person name="Scheremetjew M."/>
            <person name="Finn R."/>
            <person name="Kale V."/>
            <person name="Holt S."/>
            <person name="Cochrane G."/>
            <person name="Meng A."/>
            <person name="Brown T."/>
            <person name="Cohen L."/>
        </authorList>
    </citation>
    <scope>NUCLEOTIDE SEQUENCE</scope>
    <source>
        <strain evidence="2">CCMP2222</strain>
    </source>
</reference>
<name>A0A7S2F002_9DINO</name>
<feature type="region of interest" description="Disordered" evidence="1">
    <location>
        <begin position="372"/>
        <end position="425"/>
    </location>
</feature>
<protein>
    <submittedName>
        <fullName evidence="2">Uncharacterized protein</fullName>
    </submittedName>
</protein>
<evidence type="ECO:0000256" key="1">
    <source>
        <dbReference type="SAM" id="MobiDB-lite"/>
    </source>
</evidence>
<proteinExistence type="predicted"/>
<feature type="compositionally biased region" description="Low complexity" evidence="1">
    <location>
        <begin position="401"/>
        <end position="416"/>
    </location>
</feature>
<dbReference type="EMBL" id="HBGQ01001284">
    <property type="protein sequence ID" value="CAD9364216.1"/>
    <property type="molecule type" value="Transcribed_RNA"/>
</dbReference>
<dbReference type="AlphaFoldDB" id="A0A7S2F002"/>
<accession>A0A7S2F002</accession>
<sequence>MNDDMPYDYLEGNIAAILGNGAFAVENIRTCVEYGVEKVWLVTRKKNLPSPRLPCWFVHQGIAPVPAKQLLDCFTPMYDQCGFEDPWSYHSVYASKNHEHCTINSHSRFGIGDVTFLAVAWGRCEYVVDILKRCTYHTLHLQSGKKLENVKVIVKALGLIADWGADRFHKIKEMVGTWPGGDHRRILFADPVGMHAANFSSFSTGIGSYVSSLRDKHLMDFPQEYYKLQGMGVLDMLPRHKAIPEEDRPAHQYDAKYATSASMVLDGSLPRVMQKMAGMDVYFHKVMWVVNPFEKYYAECKASWDQYQMDWWKQGFKHDYVPYPYKRDYITAWFERYRANTGPTEGKPGEKYTLYADGRELEKYVPSWEREDGEMPVIKEDEEPAAPLASLPMERTGKLVGAAGEASASEAAGPAEQKSEGPSDEELTAHYRQQQANAGQLQTTNPAVDTAFNELPWDQGGSRYWWATWGTYGRG</sequence>
<organism evidence="2">
    <name type="scientific">Alexandrium andersonii</name>
    <dbReference type="NCBI Taxonomy" id="327968"/>
    <lineage>
        <taxon>Eukaryota</taxon>
        <taxon>Sar</taxon>
        <taxon>Alveolata</taxon>
        <taxon>Dinophyceae</taxon>
        <taxon>Gonyaulacales</taxon>
        <taxon>Pyrocystaceae</taxon>
        <taxon>Alexandrium</taxon>
    </lineage>
</organism>
<evidence type="ECO:0000313" key="2">
    <source>
        <dbReference type="EMBL" id="CAD9364216.1"/>
    </source>
</evidence>